<dbReference type="PANTHER" id="PTHR43394:SF1">
    <property type="entry name" value="ATP-BINDING CASSETTE SUB-FAMILY B MEMBER 10, MITOCHONDRIAL"/>
    <property type="match status" value="1"/>
</dbReference>
<dbReference type="GO" id="GO:0016887">
    <property type="term" value="F:ATP hydrolysis activity"/>
    <property type="evidence" value="ECO:0007669"/>
    <property type="project" value="InterPro"/>
</dbReference>
<dbReference type="Pfam" id="PF00005">
    <property type="entry name" value="ABC_tran"/>
    <property type="match status" value="1"/>
</dbReference>
<dbReference type="PROSITE" id="PS00211">
    <property type="entry name" value="ABC_TRANSPORTER_1"/>
    <property type="match status" value="1"/>
</dbReference>
<dbReference type="InterPro" id="IPR011527">
    <property type="entry name" value="ABC1_TM_dom"/>
</dbReference>
<dbReference type="AlphaFoldDB" id="A0A023DK55"/>
<keyword evidence="4" id="KW-0547">Nucleotide-binding</keyword>
<feature type="transmembrane region" description="Helical" evidence="8">
    <location>
        <begin position="143"/>
        <end position="165"/>
    </location>
</feature>
<evidence type="ECO:0000256" key="3">
    <source>
        <dbReference type="ARBA" id="ARBA00022692"/>
    </source>
</evidence>
<dbReference type="InterPro" id="IPR036640">
    <property type="entry name" value="ABC1_TM_sf"/>
</dbReference>
<proteinExistence type="predicted"/>
<dbReference type="InterPro" id="IPR003593">
    <property type="entry name" value="AAA+_ATPase"/>
</dbReference>
<accession>A0A023DK55</accession>
<dbReference type="PANTHER" id="PTHR43394">
    <property type="entry name" value="ATP-DEPENDENT PERMEASE MDL1, MITOCHONDRIAL"/>
    <property type="match status" value="1"/>
</dbReference>
<keyword evidence="5 11" id="KW-0067">ATP-binding</keyword>
<evidence type="ECO:0000256" key="6">
    <source>
        <dbReference type="ARBA" id="ARBA00022989"/>
    </source>
</evidence>
<dbReference type="FunFam" id="3.40.50.300:FF:000287">
    <property type="entry name" value="Multidrug ABC transporter ATP-binding protein"/>
    <property type="match status" value="1"/>
</dbReference>
<dbReference type="Gene3D" id="1.20.1560.10">
    <property type="entry name" value="ABC transporter type 1, transmembrane domain"/>
    <property type="match status" value="1"/>
</dbReference>
<keyword evidence="6 8" id="KW-1133">Transmembrane helix</keyword>
<evidence type="ECO:0000259" key="9">
    <source>
        <dbReference type="PROSITE" id="PS50893"/>
    </source>
</evidence>
<dbReference type="Pfam" id="PF00664">
    <property type="entry name" value="ABC_membrane"/>
    <property type="match status" value="1"/>
</dbReference>
<keyword evidence="12" id="KW-1185">Reference proteome</keyword>
<keyword evidence="3 8" id="KW-0812">Transmembrane</keyword>
<evidence type="ECO:0000256" key="8">
    <source>
        <dbReference type="SAM" id="Phobius"/>
    </source>
</evidence>
<dbReference type="PROSITE" id="PS50929">
    <property type="entry name" value="ABC_TM1F"/>
    <property type="match status" value="1"/>
</dbReference>
<dbReference type="CDD" id="cd03254">
    <property type="entry name" value="ABCC_Glucan_exporter_like"/>
    <property type="match status" value="1"/>
</dbReference>
<dbReference type="InterPro" id="IPR003439">
    <property type="entry name" value="ABC_transporter-like_ATP-bd"/>
</dbReference>
<dbReference type="PROSITE" id="PS50893">
    <property type="entry name" value="ABC_TRANSPORTER_2"/>
    <property type="match status" value="1"/>
</dbReference>
<sequence>MNDKPLTPKEQRQVLWRLLAYMRRYRKDTALAFALLVLATAGELVGPYLVKIFIDDYLTPRRLDFAPLLWLAAIYTAVLVLKTVISYFQLVKFQKLALEVIQALRMDVFTKVHQLGMSYFDRTPGGSIVSRVTNDTEAIKDMFISVLAAFIQNGVFVIGVFIAMFSLNVRLALYCLFILPVIIWIMKLYRHYSSIFYKDMRERLSELNAKLNESLQGMAIIQVFRQQKRLYQEFAQINDKHYAAGMKNIKIDGLLLRPAIDFVYIASIIVVLSFFGISAQESPVEIGVLYAFVNYLERFFEPVTQMMMRLSLYQQAIVSGARVFALLDHEELAPQNAETSKAVIQEGKIEFRDVSFSYDGKHDVLKHISFVVKPGETVALVGHTGSGKSSIINLLMRFYEFDRGDILIDGISIRDYSREELRKHIGLVLQDPFLFYGTIKDNIRMYNHSLTDEQIVKAARYVQADTFIEKLPDKYDHQVVERGATFSSGQRQLVSFARTIAANPKILVLDEATANIDTETEGAIQEALAKMRKGRTTIAIAHRLSTIQDADQILVLHRGEIVERGTHQELLAQKGLYYKMYLLQNGLVDAQEYV</sequence>
<gene>
    <name evidence="11" type="ORF">GCA01S_083_00080</name>
</gene>
<dbReference type="SUPFAM" id="SSF52540">
    <property type="entry name" value="P-loop containing nucleoside triphosphate hydrolases"/>
    <property type="match status" value="1"/>
</dbReference>
<comment type="caution">
    <text evidence="11">The sequence shown here is derived from an EMBL/GenBank/DDBJ whole genome shotgun (WGS) entry which is preliminary data.</text>
</comment>
<dbReference type="GO" id="GO:0005524">
    <property type="term" value="F:ATP binding"/>
    <property type="evidence" value="ECO:0007669"/>
    <property type="project" value="UniProtKB-KW"/>
</dbReference>
<dbReference type="SMART" id="SM00382">
    <property type="entry name" value="AAA"/>
    <property type="match status" value="1"/>
</dbReference>
<dbReference type="OrthoDB" id="9770415at2"/>
<evidence type="ECO:0000313" key="12">
    <source>
        <dbReference type="Proteomes" id="UP000023561"/>
    </source>
</evidence>
<feature type="transmembrane region" description="Helical" evidence="8">
    <location>
        <begin position="171"/>
        <end position="189"/>
    </location>
</feature>
<evidence type="ECO:0000256" key="1">
    <source>
        <dbReference type="ARBA" id="ARBA00004651"/>
    </source>
</evidence>
<dbReference type="GO" id="GO:0015421">
    <property type="term" value="F:ABC-type oligopeptide transporter activity"/>
    <property type="evidence" value="ECO:0007669"/>
    <property type="project" value="TreeGrafter"/>
</dbReference>
<feature type="transmembrane region" description="Helical" evidence="8">
    <location>
        <begin position="65"/>
        <end position="85"/>
    </location>
</feature>
<dbReference type="InterPro" id="IPR027417">
    <property type="entry name" value="P-loop_NTPase"/>
</dbReference>
<dbReference type="CDD" id="cd18544">
    <property type="entry name" value="ABC_6TM_TmrA_like"/>
    <property type="match status" value="1"/>
</dbReference>
<protein>
    <submittedName>
        <fullName evidence="11">Putative ABC transporter ATP-binding/permease protein</fullName>
    </submittedName>
</protein>
<dbReference type="RefSeq" id="WP_042412054.1">
    <property type="nucleotide sequence ID" value="NZ_BAWO01000083.1"/>
</dbReference>
<dbReference type="SUPFAM" id="SSF90123">
    <property type="entry name" value="ABC transporter transmembrane region"/>
    <property type="match status" value="1"/>
</dbReference>
<evidence type="ECO:0000256" key="2">
    <source>
        <dbReference type="ARBA" id="ARBA00022448"/>
    </source>
</evidence>
<feature type="domain" description="ABC transporter" evidence="9">
    <location>
        <begin position="349"/>
        <end position="583"/>
    </location>
</feature>
<name>A0A023DK55_9BACL</name>
<evidence type="ECO:0000259" key="10">
    <source>
        <dbReference type="PROSITE" id="PS50929"/>
    </source>
</evidence>
<reference evidence="11 12" key="1">
    <citation type="submission" date="2014-04" db="EMBL/GenBank/DDBJ databases">
        <title>Whole genome shotgun sequence of Geobacillus caldoxylosilyticus NBRC 107762.</title>
        <authorList>
            <person name="Hosoyama A."/>
            <person name="Hosoyama Y."/>
            <person name="Katano-Makiyama Y."/>
            <person name="Tsuchikane K."/>
            <person name="Ohji S."/>
            <person name="Ichikawa N."/>
            <person name="Yamazoe A."/>
            <person name="Fujita N."/>
        </authorList>
    </citation>
    <scope>NUCLEOTIDE SEQUENCE [LARGE SCALE GENOMIC DNA]</scope>
    <source>
        <strain evidence="11 12">NBRC 107762</strain>
    </source>
</reference>
<evidence type="ECO:0000313" key="11">
    <source>
        <dbReference type="EMBL" id="GAJ41649.1"/>
    </source>
</evidence>
<dbReference type="Gene3D" id="3.40.50.300">
    <property type="entry name" value="P-loop containing nucleotide triphosphate hydrolases"/>
    <property type="match status" value="1"/>
</dbReference>
<dbReference type="InterPro" id="IPR017871">
    <property type="entry name" value="ABC_transporter-like_CS"/>
</dbReference>
<evidence type="ECO:0000256" key="4">
    <source>
        <dbReference type="ARBA" id="ARBA00022741"/>
    </source>
</evidence>
<organism evidence="11 12">
    <name type="scientific">Parageobacillus caldoxylosilyticus NBRC 107762</name>
    <dbReference type="NCBI Taxonomy" id="1220594"/>
    <lineage>
        <taxon>Bacteria</taxon>
        <taxon>Bacillati</taxon>
        <taxon>Bacillota</taxon>
        <taxon>Bacilli</taxon>
        <taxon>Bacillales</taxon>
        <taxon>Anoxybacillaceae</taxon>
        <taxon>Saccharococcus</taxon>
    </lineage>
</organism>
<evidence type="ECO:0000256" key="5">
    <source>
        <dbReference type="ARBA" id="ARBA00022840"/>
    </source>
</evidence>
<dbReference type="InterPro" id="IPR039421">
    <property type="entry name" value="Type_1_exporter"/>
</dbReference>
<dbReference type="Proteomes" id="UP000023561">
    <property type="component" value="Unassembled WGS sequence"/>
</dbReference>
<keyword evidence="2" id="KW-0813">Transport</keyword>
<dbReference type="EMBL" id="BAWO01000083">
    <property type="protein sequence ID" value="GAJ41649.1"/>
    <property type="molecule type" value="Genomic_DNA"/>
</dbReference>
<evidence type="ECO:0000256" key="7">
    <source>
        <dbReference type="ARBA" id="ARBA00023136"/>
    </source>
</evidence>
<dbReference type="GO" id="GO:0005886">
    <property type="term" value="C:plasma membrane"/>
    <property type="evidence" value="ECO:0007669"/>
    <property type="project" value="UniProtKB-SubCell"/>
</dbReference>
<feature type="domain" description="ABC transmembrane type-1" evidence="10">
    <location>
        <begin position="30"/>
        <end position="315"/>
    </location>
</feature>
<comment type="subcellular location">
    <subcellularLocation>
        <location evidence="1">Cell membrane</location>
        <topology evidence="1">Multi-pass membrane protein</topology>
    </subcellularLocation>
</comment>
<feature type="transmembrane region" description="Helical" evidence="8">
    <location>
        <begin position="254"/>
        <end position="277"/>
    </location>
</feature>
<keyword evidence="7 8" id="KW-0472">Membrane</keyword>